<evidence type="ECO:0000313" key="3">
    <source>
        <dbReference type="Proteomes" id="UP000679725"/>
    </source>
</evidence>
<comment type="caution">
    <text evidence="2">The sequence shown here is derived from an EMBL/GenBank/DDBJ whole genome shotgun (WGS) entry which is preliminary data.</text>
</comment>
<sequence>MQSWHFEGKAAEEMFRQEQRQQEDREKKRAEKDKPFGLLARMKATGWEPGQQLPAVDGIESDHTIDFKIIPIAKPLEWLVKPLVGLVRAQWLGRASIQEAQYTVETLAGFYIRRNSTISKGTYTRTIQALASLDEGTSITKL</sequence>
<gene>
    <name evidence="2" type="ORF">DYBT9623_01608</name>
</gene>
<proteinExistence type="predicted"/>
<evidence type="ECO:0000313" key="2">
    <source>
        <dbReference type="EMBL" id="CAG5068876.1"/>
    </source>
</evidence>
<keyword evidence="3" id="KW-1185">Reference proteome</keyword>
<reference evidence="2 3" key="1">
    <citation type="submission" date="2021-04" db="EMBL/GenBank/DDBJ databases">
        <authorList>
            <person name="Rodrigo-Torres L."/>
            <person name="Arahal R. D."/>
            <person name="Lucena T."/>
        </authorList>
    </citation>
    <scope>NUCLEOTIDE SEQUENCE [LARGE SCALE GENOMIC DNA]</scope>
    <source>
        <strain evidence="2 3">CECT 9623</strain>
    </source>
</reference>
<dbReference type="EMBL" id="CAJRAU010000002">
    <property type="protein sequence ID" value="CAG5068876.1"/>
    <property type="molecule type" value="Genomic_DNA"/>
</dbReference>
<evidence type="ECO:0000256" key="1">
    <source>
        <dbReference type="SAM" id="MobiDB-lite"/>
    </source>
</evidence>
<dbReference type="RefSeq" id="WP_215232993.1">
    <property type="nucleotide sequence ID" value="NZ_CAJRAU010000002.1"/>
</dbReference>
<name>A0ABN7R9V9_9BACT</name>
<evidence type="ECO:0008006" key="4">
    <source>
        <dbReference type="Google" id="ProtNLM"/>
    </source>
</evidence>
<accession>A0ABN7R9V9</accession>
<dbReference type="Proteomes" id="UP000679725">
    <property type="component" value="Unassembled WGS sequence"/>
</dbReference>
<organism evidence="2 3">
    <name type="scientific">Dyadobacter linearis</name>
    <dbReference type="NCBI Taxonomy" id="2823330"/>
    <lineage>
        <taxon>Bacteria</taxon>
        <taxon>Pseudomonadati</taxon>
        <taxon>Bacteroidota</taxon>
        <taxon>Cytophagia</taxon>
        <taxon>Cytophagales</taxon>
        <taxon>Spirosomataceae</taxon>
        <taxon>Dyadobacter</taxon>
    </lineage>
</organism>
<protein>
    <recommendedName>
        <fullName evidence="4">G-patch domain-containing protein</fullName>
    </recommendedName>
</protein>
<feature type="region of interest" description="Disordered" evidence="1">
    <location>
        <begin position="1"/>
        <end position="33"/>
    </location>
</feature>